<dbReference type="STRING" id="400682.A0A1X7TMV0"/>
<keyword evidence="4 13" id="KW-0276">Fatty acid metabolism</keyword>
<name>A0A1X7TMV0_AMPQE</name>
<evidence type="ECO:0000256" key="4">
    <source>
        <dbReference type="ARBA" id="ARBA00022832"/>
    </source>
</evidence>
<comment type="catalytic activity">
    <reaction evidence="6">
        <text>5-hydroxy-(6E,8Z,11Z,14Z)-eicosatetraenoate + ATP + CoA = 5-hydroxy-(6E,8Z,11Z,14Z)-eicosatetraenoyl-CoA + AMP + diphosphate</text>
        <dbReference type="Rhea" id="RHEA:52108"/>
        <dbReference type="ChEBI" id="CHEBI:30616"/>
        <dbReference type="ChEBI" id="CHEBI:33019"/>
        <dbReference type="ChEBI" id="CHEBI:57287"/>
        <dbReference type="ChEBI" id="CHEBI:65341"/>
        <dbReference type="ChEBI" id="CHEBI:136407"/>
        <dbReference type="ChEBI" id="CHEBI:456215"/>
    </reaction>
    <physiologicalReaction direction="left-to-right" evidence="6">
        <dbReference type="Rhea" id="RHEA:52109"/>
    </physiologicalReaction>
</comment>
<dbReference type="InterPro" id="IPR045311">
    <property type="entry name" value="LC-FACS_euk"/>
</dbReference>
<dbReference type="GO" id="GO:0005783">
    <property type="term" value="C:endoplasmic reticulum"/>
    <property type="evidence" value="ECO:0007669"/>
    <property type="project" value="TreeGrafter"/>
</dbReference>
<keyword evidence="3 13" id="KW-0547">Nucleotide-binding</keyword>
<keyword evidence="16" id="KW-1185">Reference proteome</keyword>
<evidence type="ECO:0000256" key="5">
    <source>
        <dbReference type="ARBA" id="ARBA00022840"/>
    </source>
</evidence>
<evidence type="ECO:0000256" key="2">
    <source>
        <dbReference type="ARBA" id="ARBA00022598"/>
    </source>
</evidence>
<reference evidence="16" key="1">
    <citation type="journal article" date="2010" name="Nature">
        <title>The Amphimedon queenslandica genome and the evolution of animal complexity.</title>
        <authorList>
            <person name="Srivastava M."/>
            <person name="Simakov O."/>
            <person name="Chapman J."/>
            <person name="Fahey B."/>
            <person name="Gauthier M.E."/>
            <person name="Mitros T."/>
            <person name="Richards G.S."/>
            <person name="Conaco C."/>
            <person name="Dacre M."/>
            <person name="Hellsten U."/>
            <person name="Larroux C."/>
            <person name="Putnam N.H."/>
            <person name="Stanke M."/>
            <person name="Adamska M."/>
            <person name="Darling A."/>
            <person name="Degnan S.M."/>
            <person name="Oakley T.H."/>
            <person name="Plachetzki D.C."/>
            <person name="Zhai Y."/>
            <person name="Adamski M."/>
            <person name="Calcino A."/>
            <person name="Cummins S.F."/>
            <person name="Goodstein D.M."/>
            <person name="Harris C."/>
            <person name="Jackson D.J."/>
            <person name="Leys S.P."/>
            <person name="Shu S."/>
            <person name="Woodcroft B.J."/>
            <person name="Vervoort M."/>
            <person name="Kosik K.S."/>
            <person name="Manning G."/>
            <person name="Degnan B.M."/>
            <person name="Rokhsar D.S."/>
        </authorList>
    </citation>
    <scope>NUCLEOTIDE SEQUENCE [LARGE SCALE GENOMIC DNA]</scope>
</reference>
<comment type="catalytic activity">
    <reaction evidence="12">
        <text>hexadecanoate + ATP + CoA = hexadecanoyl-CoA + AMP + diphosphate</text>
        <dbReference type="Rhea" id="RHEA:30751"/>
        <dbReference type="ChEBI" id="CHEBI:7896"/>
        <dbReference type="ChEBI" id="CHEBI:30616"/>
        <dbReference type="ChEBI" id="CHEBI:33019"/>
        <dbReference type="ChEBI" id="CHEBI:57287"/>
        <dbReference type="ChEBI" id="CHEBI:57379"/>
        <dbReference type="ChEBI" id="CHEBI:456215"/>
    </reaction>
    <physiologicalReaction direction="left-to-right" evidence="12">
        <dbReference type="Rhea" id="RHEA:30752"/>
    </physiologicalReaction>
</comment>
<keyword evidence="2 13" id="KW-0436">Ligase</keyword>
<evidence type="ECO:0000256" key="10">
    <source>
        <dbReference type="ARBA" id="ARBA00024548"/>
    </source>
</evidence>
<dbReference type="PANTHER" id="PTHR43272">
    <property type="entry name" value="LONG-CHAIN-FATTY-ACID--COA LIGASE"/>
    <property type="match status" value="1"/>
</dbReference>
<dbReference type="InParanoid" id="A0A1X7TMV0"/>
<dbReference type="eggNOG" id="KOG1256">
    <property type="taxonomic scope" value="Eukaryota"/>
</dbReference>
<dbReference type="AlphaFoldDB" id="A0A1X7TMV0"/>
<dbReference type="Proteomes" id="UP000007879">
    <property type="component" value="Unassembled WGS sequence"/>
</dbReference>
<comment type="function">
    <text evidence="13">Catalyzes the conversion of long-chain fatty acids to their active form acyl-CoAs for both synthesis of cellular lipids, and degradation via beta-oxidation.</text>
</comment>
<dbReference type="GO" id="GO:0047676">
    <property type="term" value="F:arachidonate-CoA ligase activity"/>
    <property type="evidence" value="ECO:0007669"/>
    <property type="project" value="UniProtKB-EC"/>
</dbReference>
<feature type="domain" description="AMP-dependent synthetase/ligase" evidence="14">
    <location>
        <begin position="85"/>
        <end position="487"/>
    </location>
</feature>
<evidence type="ECO:0000313" key="15">
    <source>
        <dbReference type="EnsemblMetazoa" id="Aqu2.1.16116_001"/>
    </source>
</evidence>
<protein>
    <recommendedName>
        <fullName evidence="13">Long-chain-fatty-acid--CoA ligase</fullName>
        <ecNumber evidence="13">6.2.1.3</ecNumber>
    </recommendedName>
</protein>
<dbReference type="EnsemblMetazoa" id="XM_003390170.3">
    <property type="protein sequence ID" value="XP_003390218.1"/>
    <property type="gene ID" value="LOC100639546"/>
</dbReference>
<dbReference type="PROSITE" id="PS00455">
    <property type="entry name" value="AMP_BINDING"/>
    <property type="match status" value="1"/>
</dbReference>
<dbReference type="InterPro" id="IPR020845">
    <property type="entry name" value="AMP-binding_CS"/>
</dbReference>
<evidence type="ECO:0000313" key="16">
    <source>
        <dbReference type="Proteomes" id="UP000007879"/>
    </source>
</evidence>
<dbReference type="OrthoDB" id="1700726at2759"/>
<dbReference type="SUPFAM" id="SSF56801">
    <property type="entry name" value="Acetyl-CoA synthetase-like"/>
    <property type="match status" value="1"/>
</dbReference>
<dbReference type="GO" id="GO:0005524">
    <property type="term" value="F:ATP binding"/>
    <property type="evidence" value="ECO:0007669"/>
    <property type="project" value="UniProtKB-KW"/>
</dbReference>
<keyword evidence="13" id="KW-0443">Lipid metabolism</keyword>
<organism evidence="15">
    <name type="scientific">Amphimedon queenslandica</name>
    <name type="common">Sponge</name>
    <dbReference type="NCBI Taxonomy" id="400682"/>
    <lineage>
        <taxon>Eukaryota</taxon>
        <taxon>Metazoa</taxon>
        <taxon>Porifera</taxon>
        <taxon>Demospongiae</taxon>
        <taxon>Heteroscleromorpha</taxon>
        <taxon>Haplosclerida</taxon>
        <taxon>Niphatidae</taxon>
        <taxon>Amphimedon</taxon>
    </lineage>
</organism>
<evidence type="ECO:0000256" key="12">
    <source>
        <dbReference type="ARBA" id="ARBA00049139"/>
    </source>
</evidence>
<dbReference type="GO" id="GO:0016020">
    <property type="term" value="C:membrane"/>
    <property type="evidence" value="ECO:0007669"/>
    <property type="project" value="TreeGrafter"/>
</dbReference>
<comment type="catalytic activity">
    <reaction evidence="8">
        <text>12-hydroxy-(5Z,8Z,10E,14Z)-eicosatetraenoate + ATP + CoA = 12-hydroxy-(5Z,8Z,10E,14Z)-eicosatetraenoyl-CoA + AMP + diphosphate</text>
        <dbReference type="Rhea" id="RHEA:52112"/>
        <dbReference type="ChEBI" id="CHEBI:30616"/>
        <dbReference type="ChEBI" id="CHEBI:33019"/>
        <dbReference type="ChEBI" id="CHEBI:57287"/>
        <dbReference type="ChEBI" id="CHEBI:90718"/>
        <dbReference type="ChEBI" id="CHEBI:136408"/>
        <dbReference type="ChEBI" id="CHEBI:456215"/>
    </reaction>
    <physiologicalReaction direction="left-to-right" evidence="8">
        <dbReference type="Rhea" id="RHEA:52113"/>
    </physiologicalReaction>
</comment>
<evidence type="ECO:0000256" key="6">
    <source>
        <dbReference type="ARBA" id="ARBA00024469"/>
    </source>
</evidence>
<reference evidence="15" key="2">
    <citation type="submission" date="2017-05" db="UniProtKB">
        <authorList>
            <consortium name="EnsemblMetazoa"/>
        </authorList>
    </citation>
    <scope>IDENTIFICATION</scope>
</reference>
<dbReference type="Pfam" id="PF00501">
    <property type="entry name" value="AMP-binding"/>
    <property type="match status" value="1"/>
</dbReference>
<dbReference type="EnsemblMetazoa" id="Aqu2.1.16116_001">
    <property type="protein sequence ID" value="Aqu2.1.16116_001"/>
    <property type="gene ID" value="Aqu2.1.16116"/>
</dbReference>
<evidence type="ECO:0000256" key="7">
    <source>
        <dbReference type="ARBA" id="ARBA00024484"/>
    </source>
</evidence>
<proteinExistence type="inferred from homology"/>
<comment type="catalytic activity">
    <reaction evidence="10">
        <text>(5Z,8Z,11Z,14Z)-eicosatetraenoate + ATP + CoA = (5Z,8Z,11Z,14Z)-eicosatetraenoyl-CoA + AMP + diphosphate</text>
        <dbReference type="Rhea" id="RHEA:19713"/>
        <dbReference type="ChEBI" id="CHEBI:30616"/>
        <dbReference type="ChEBI" id="CHEBI:32395"/>
        <dbReference type="ChEBI" id="CHEBI:33019"/>
        <dbReference type="ChEBI" id="CHEBI:57287"/>
        <dbReference type="ChEBI" id="CHEBI:57368"/>
        <dbReference type="ChEBI" id="CHEBI:456215"/>
        <dbReference type="EC" id="6.2.1.15"/>
    </reaction>
    <physiologicalReaction direction="left-to-right" evidence="10">
        <dbReference type="Rhea" id="RHEA:19714"/>
    </physiologicalReaction>
</comment>
<dbReference type="EC" id="6.2.1.3" evidence="13"/>
<evidence type="ECO:0000256" key="11">
    <source>
        <dbReference type="ARBA" id="ARBA00024565"/>
    </source>
</evidence>
<comment type="catalytic activity">
    <reaction evidence="11">
        <text>(E)-hexadec-2-enoate + ATP + CoA = (2E)-hexadecenoyl-CoA + AMP + diphosphate</text>
        <dbReference type="Rhea" id="RHEA:36139"/>
        <dbReference type="ChEBI" id="CHEBI:30616"/>
        <dbReference type="ChEBI" id="CHEBI:33019"/>
        <dbReference type="ChEBI" id="CHEBI:57287"/>
        <dbReference type="ChEBI" id="CHEBI:61526"/>
        <dbReference type="ChEBI" id="CHEBI:72745"/>
        <dbReference type="ChEBI" id="CHEBI:456215"/>
    </reaction>
    <physiologicalReaction direction="left-to-right" evidence="11">
        <dbReference type="Rhea" id="RHEA:36140"/>
    </physiologicalReaction>
</comment>
<dbReference type="InterPro" id="IPR000873">
    <property type="entry name" value="AMP-dep_synth/lig_dom"/>
</dbReference>
<comment type="similarity">
    <text evidence="1 13">Belongs to the ATP-dependent AMP-binding enzyme family.</text>
</comment>
<dbReference type="InterPro" id="IPR042099">
    <property type="entry name" value="ANL_N_sf"/>
</dbReference>
<dbReference type="Gene3D" id="3.40.50.12780">
    <property type="entry name" value="N-terminal domain of ligase-like"/>
    <property type="match status" value="1"/>
</dbReference>
<comment type="catalytic activity">
    <reaction evidence="9">
        <text>15-hydroxy-(5Z,8Z,11Z,13E)-eicosatetraenoate + ATP + CoA = 15-hydroxy-(5Z,8Z,11Z,13E)-eicosatetraenoyl-CoA + AMP + diphosphate</text>
        <dbReference type="Rhea" id="RHEA:52116"/>
        <dbReference type="ChEBI" id="CHEBI:30616"/>
        <dbReference type="ChEBI" id="CHEBI:33019"/>
        <dbReference type="ChEBI" id="CHEBI:57287"/>
        <dbReference type="ChEBI" id="CHEBI:78832"/>
        <dbReference type="ChEBI" id="CHEBI:136409"/>
        <dbReference type="ChEBI" id="CHEBI:456215"/>
    </reaction>
    <physiologicalReaction direction="left-to-right" evidence="9">
        <dbReference type="Rhea" id="RHEA:52117"/>
    </physiologicalReaction>
</comment>
<dbReference type="PANTHER" id="PTHR43272:SF107">
    <property type="entry name" value="LONG-CHAIN-FATTY-ACID--COA LIGASE 5"/>
    <property type="match status" value="1"/>
</dbReference>
<dbReference type="KEGG" id="aqu:100639546"/>
<gene>
    <name evidence="15" type="primary">100639546</name>
</gene>
<comment type="catalytic activity">
    <reaction evidence="7">
        <text>a long-chain fatty acid + ATP + CoA = a long-chain fatty acyl-CoA + AMP + diphosphate</text>
        <dbReference type="Rhea" id="RHEA:15421"/>
        <dbReference type="ChEBI" id="CHEBI:30616"/>
        <dbReference type="ChEBI" id="CHEBI:33019"/>
        <dbReference type="ChEBI" id="CHEBI:57287"/>
        <dbReference type="ChEBI" id="CHEBI:57560"/>
        <dbReference type="ChEBI" id="CHEBI:83139"/>
        <dbReference type="ChEBI" id="CHEBI:456215"/>
        <dbReference type="EC" id="6.2.1.3"/>
    </reaction>
    <physiologicalReaction direction="left-to-right" evidence="7">
        <dbReference type="Rhea" id="RHEA:15422"/>
    </physiologicalReaction>
</comment>
<evidence type="ECO:0000256" key="3">
    <source>
        <dbReference type="ARBA" id="ARBA00022741"/>
    </source>
</evidence>
<evidence type="ECO:0000256" key="9">
    <source>
        <dbReference type="ARBA" id="ARBA00024532"/>
    </source>
</evidence>
<evidence type="ECO:0000256" key="8">
    <source>
        <dbReference type="ARBA" id="ARBA00024495"/>
    </source>
</evidence>
<accession>A0A1X7TMV0</accession>
<keyword evidence="5 13" id="KW-0067">ATP-binding</keyword>
<evidence type="ECO:0000256" key="13">
    <source>
        <dbReference type="RuleBase" id="RU369030"/>
    </source>
</evidence>
<sequence length="666" mass="73780">MDSLTNSLRGTNRRRAESALHSVIQMEEQSILLPGGERISHLCQNGELLCYRFEDAQTLYEAFQCGKGFSNDGNCLGWREDSNSPYQWISYSKVEERFMNFGSGLSKIGVAAGQETFLGVFSPNCIEWTIIEQSCHAYSRIVVALYDTLGPEAVAHIINQATIECIVCHSSKVSGLISQVSNCPSLKKLITIGSEVNEDEKKAAADVGLELFTFQEVEEQGKEHRAEPVLPTPNDITTICYTSGTTGLPKGVILTHGNVVANVSGILKQIEESVVIGPTDVHISYLPMAHMMERCVQATMFMCGAQIGLYQGDVKTLVDDIQVLKPTLFISVPRLLNRVYDRVWSSVESSKAKKWLFETAYKNKLAEVERGILRRNSIWDWIVFGKIQKLLGGNVRLILSASAPISEKVVAFYQVAFGCYLVEGYGQTEVTSACTMSLPADTGCGHVGPPLASAKVKVVDVPDLNYFASNGEGEICFKGPSCTSGYFKEEEKTKALIDEDGWVHSGDIGKWLPNGTLKITDRVKHIFKLSQGLYIAPEKVENVCSRSPFIAQMFLYGDSLRSSCVAIVVPDEEVLTQWAGEHDKGGKSFEELCTDEDIKKMIFDDLQSVARKENLNSLEIPKAIELISEAFSVENDLQTPTFKIKRPAVKQRYKEVFDELYSKLPA</sequence>
<evidence type="ECO:0000259" key="14">
    <source>
        <dbReference type="Pfam" id="PF00501"/>
    </source>
</evidence>
<evidence type="ECO:0000256" key="1">
    <source>
        <dbReference type="ARBA" id="ARBA00006432"/>
    </source>
</evidence>
<dbReference type="CDD" id="cd05927">
    <property type="entry name" value="LC-FACS_euk"/>
    <property type="match status" value="1"/>
</dbReference>